<keyword evidence="4" id="KW-0520">NAD</keyword>
<dbReference type="InterPro" id="IPR020830">
    <property type="entry name" value="GlycerAld_3-P_DH_AS"/>
</dbReference>
<feature type="chain" id="PRO_5046653667" evidence="6">
    <location>
        <begin position="33"/>
        <end position="567"/>
    </location>
</feature>
<dbReference type="PROSITE" id="PS00071">
    <property type="entry name" value="GAPDH"/>
    <property type="match status" value="1"/>
</dbReference>
<keyword evidence="9" id="KW-1185">Reference proteome</keyword>
<dbReference type="Pfam" id="PF02800">
    <property type="entry name" value="Gp_dh_C"/>
    <property type="match status" value="1"/>
</dbReference>
<dbReference type="InterPro" id="IPR036291">
    <property type="entry name" value="NAD(P)-bd_dom_sf"/>
</dbReference>
<comment type="caution">
    <text evidence="8">The sequence shown here is derived from an EMBL/GenBank/DDBJ whole genome shotgun (WGS) entry which is preliminary data.</text>
</comment>
<dbReference type="NCBIfam" id="TIGR01534">
    <property type="entry name" value="GAPDH-I"/>
    <property type="match status" value="1"/>
</dbReference>
<evidence type="ECO:0000256" key="6">
    <source>
        <dbReference type="SAM" id="SignalP"/>
    </source>
</evidence>
<dbReference type="Pfam" id="PF00044">
    <property type="entry name" value="Gp_dh_N"/>
    <property type="match status" value="1"/>
</dbReference>
<dbReference type="CDD" id="cd05214">
    <property type="entry name" value="GAPDH_I_N"/>
    <property type="match status" value="1"/>
</dbReference>
<evidence type="ECO:0000259" key="7">
    <source>
        <dbReference type="SMART" id="SM00846"/>
    </source>
</evidence>
<dbReference type="PRINTS" id="PR00078">
    <property type="entry name" value="G3PDHDRGNASE"/>
</dbReference>
<sequence>MKLSVFRLFSLKHAVLLLFFFQLFADIQKSLSIPNAEIDSAIRFSAVERGVKTRKPANEKIAELGSSLIAEEDCSLFNSDERGCTALHDACQYNIHDGRCALKKDHALEATHTVAAGRAASALPPQQSVAAEHKSDVLEKENPEDAGSVLLSLLEASQGFLPAFNSKNALLKNSQMDQSYRSNIKFGGARSVAPTQLLRMSALPSSPMRVGINGFGRIGRLVFRLALSRPDIKIRHINCSMSPKYMAYLLKFDSVHGRFKGDIQTTDNSIIVNGDEITISSVRDPREIPWADSGVDYVCESTGAFCTTEDCMKHIDRENGASKVVISAPAKDAETPTLVMGVNAEKEYNPATMDVVSCASCTTNCLAPIVKVIDDAFGIEEGLMTTVHAATGTQKVVDSSSKKDWRGGRASSANIIPSSTGAAKAVARCMPSMAGKLTGMAFRVPTIDASVVDLTARLKQGTTYTAIKEAMKEAASTSMKGILAYTEEPVVSQDIVGEPYSAIFDAGAGIMLNPQFVKLVAWYDNEYGYANRLIDLLTLMNTRDVASNVVKKFEKSRATQTTAIPAL</sequence>
<organism evidence="8 9">
    <name type="scientific">Cardiosporidium cionae</name>
    <dbReference type="NCBI Taxonomy" id="476202"/>
    <lineage>
        <taxon>Eukaryota</taxon>
        <taxon>Sar</taxon>
        <taxon>Alveolata</taxon>
        <taxon>Apicomplexa</taxon>
        <taxon>Aconoidasida</taxon>
        <taxon>Nephromycida</taxon>
        <taxon>Cardiosporidium</taxon>
    </lineage>
</organism>
<comment type="subunit">
    <text evidence="2">Homotetramer.</text>
</comment>
<dbReference type="SMART" id="SM00846">
    <property type="entry name" value="Gp_dh_N"/>
    <property type="match status" value="1"/>
</dbReference>
<comment type="similarity">
    <text evidence="1 5">Belongs to the glyceraldehyde-3-phosphate dehydrogenase family.</text>
</comment>
<dbReference type="Gene3D" id="3.30.360.10">
    <property type="entry name" value="Dihydrodipicolinate Reductase, domain 2"/>
    <property type="match status" value="1"/>
</dbReference>
<dbReference type="InterPro" id="IPR020828">
    <property type="entry name" value="GlycerAld_3-P_DH_NAD(P)-bd"/>
</dbReference>
<evidence type="ECO:0000256" key="4">
    <source>
        <dbReference type="ARBA" id="ARBA00023027"/>
    </source>
</evidence>
<evidence type="ECO:0000256" key="3">
    <source>
        <dbReference type="ARBA" id="ARBA00023002"/>
    </source>
</evidence>
<accession>A0ABQ7J7U6</accession>
<dbReference type="SUPFAM" id="SSF55347">
    <property type="entry name" value="Glyceraldehyde-3-phosphate dehydrogenase-like, C-terminal domain"/>
    <property type="match status" value="1"/>
</dbReference>
<dbReference type="InterPro" id="IPR020831">
    <property type="entry name" value="GlycerAld/Erythrose_P_DH"/>
</dbReference>
<proteinExistence type="inferred from homology"/>
<evidence type="ECO:0000313" key="9">
    <source>
        <dbReference type="Proteomes" id="UP000823046"/>
    </source>
</evidence>
<name>A0ABQ7J7U6_9APIC</name>
<keyword evidence="3" id="KW-0560">Oxidoreductase</keyword>
<evidence type="ECO:0000313" key="8">
    <source>
        <dbReference type="EMBL" id="KAF8820023.1"/>
    </source>
</evidence>
<evidence type="ECO:0000256" key="2">
    <source>
        <dbReference type="ARBA" id="ARBA00011881"/>
    </source>
</evidence>
<evidence type="ECO:0000256" key="5">
    <source>
        <dbReference type="RuleBase" id="RU000397"/>
    </source>
</evidence>
<dbReference type="PANTHER" id="PTHR10836">
    <property type="entry name" value="GLYCERALDEHYDE 3-PHOSPHATE DEHYDROGENASE"/>
    <property type="match status" value="1"/>
</dbReference>
<dbReference type="InterPro" id="IPR006424">
    <property type="entry name" value="Glyceraldehyde-3-P_DH_1"/>
</dbReference>
<gene>
    <name evidence="8" type="primary">GAPDH1</name>
    <name evidence="8" type="ORF">IE077_003667</name>
</gene>
<protein>
    <submittedName>
        <fullName evidence="8">Glyceraldehyde-3-phosphate dehydrogenase GAPDH1</fullName>
    </submittedName>
</protein>
<reference evidence="8 9" key="1">
    <citation type="journal article" date="2020" name="bioRxiv">
        <title>Metabolic contributions of an alphaproteobacterial endosymbiont in the apicomplexan Cardiosporidium cionae.</title>
        <authorList>
            <person name="Hunter E.S."/>
            <person name="Paight C.J."/>
            <person name="Lane C.E."/>
        </authorList>
    </citation>
    <scope>NUCLEOTIDE SEQUENCE [LARGE SCALE GENOMIC DNA]</scope>
    <source>
        <strain evidence="8">ESH_2018</strain>
    </source>
</reference>
<keyword evidence="6" id="KW-0732">Signal</keyword>
<dbReference type="EMBL" id="JADAQX010000510">
    <property type="protein sequence ID" value="KAF8820023.1"/>
    <property type="molecule type" value="Genomic_DNA"/>
</dbReference>
<dbReference type="Proteomes" id="UP000823046">
    <property type="component" value="Unassembled WGS sequence"/>
</dbReference>
<dbReference type="InterPro" id="IPR020829">
    <property type="entry name" value="GlycerAld_3-P_DH_cat"/>
</dbReference>
<feature type="signal peptide" evidence="6">
    <location>
        <begin position="1"/>
        <end position="32"/>
    </location>
</feature>
<feature type="domain" description="Glyceraldehyde 3-phosphate dehydrogenase NAD(P) binding" evidence="7">
    <location>
        <begin position="208"/>
        <end position="361"/>
    </location>
</feature>
<evidence type="ECO:0000256" key="1">
    <source>
        <dbReference type="ARBA" id="ARBA00007406"/>
    </source>
</evidence>
<dbReference type="Gene3D" id="3.40.50.720">
    <property type="entry name" value="NAD(P)-binding Rossmann-like Domain"/>
    <property type="match status" value="1"/>
</dbReference>
<dbReference type="PANTHER" id="PTHR10836:SF76">
    <property type="entry name" value="GLYCERALDEHYDE-3-PHOSPHATE DEHYDROGENASE-RELATED"/>
    <property type="match status" value="1"/>
</dbReference>
<dbReference type="CDD" id="cd18126">
    <property type="entry name" value="GAPDH_I_C"/>
    <property type="match status" value="1"/>
</dbReference>
<dbReference type="SUPFAM" id="SSF51735">
    <property type="entry name" value="NAD(P)-binding Rossmann-fold domains"/>
    <property type="match status" value="1"/>
</dbReference>